<dbReference type="Pfam" id="PF01758">
    <property type="entry name" value="SBF"/>
    <property type="match status" value="1"/>
</dbReference>
<evidence type="ECO:0000256" key="4">
    <source>
        <dbReference type="ARBA" id="ARBA00023136"/>
    </source>
</evidence>
<evidence type="ECO:0000256" key="1">
    <source>
        <dbReference type="ARBA" id="ARBA00004141"/>
    </source>
</evidence>
<dbReference type="InParanoid" id="A0LIB9"/>
<dbReference type="InterPro" id="IPR004710">
    <property type="entry name" value="Bilac:Na_transpt"/>
</dbReference>
<keyword evidence="3 5" id="KW-1133">Transmembrane helix</keyword>
<sequence length="280" mass="30201" precursor="true">MNDFLAPAANLMLLLFVVSALLGTGLSLTLRQILEPLRSIRLVISSLAASFLLVPLIAVVLTRIHPLERPLRIGLILLSMTAGSEGLPKITGIVKGNTAYAVGLMCMQLVVSLVYVLSLISVLLPEVSVDHVKLATKLVVLVFLPLATGLLLKARRESAAVRLEHWLHKVSMFSLFLMFALFIAANYSAVLAILHFEAVLTVIVYLALSFIVGYLLGGPNPGTRTALAVGSLLRSGSIAMVVASQAFDDPRVIVMIISIFILMLPVLPVMIWVFRPRGSA</sequence>
<dbReference type="KEGG" id="sfu:Sfum_1482"/>
<dbReference type="eggNOG" id="COG0385">
    <property type="taxonomic scope" value="Bacteria"/>
</dbReference>
<feature type="transmembrane region" description="Helical" evidence="5">
    <location>
        <begin position="12"/>
        <end position="30"/>
    </location>
</feature>
<protein>
    <submittedName>
        <fullName evidence="6">Bile acid:sodium symporter</fullName>
    </submittedName>
</protein>
<keyword evidence="7" id="KW-1185">Reference proteome</keyword>
<evidence type="ECO:0000313" key="7">
    <source>
        <dbReference type="Proteomes" id="UP000001784"/>
    </source>
</evidence>
<feature type="transmembrane region" description="Helical" evidence="5">
    <location>
        <begin position="99"/>
        <end position="122"/>
    </location>
</feature>
<gene>
    <name evidence="6" type="ordered locus">Sfum_1482</name>
</gene>
<organism evidence="6 7">
    <name type="scientific">Syntrophobacter fumaroxidans (strain DSM 10017 / MPOB)</name>
    <dbReference type="NCBI Taxonomy" id="335543"/>
    <lineage>
        <taxon>Bacteria</taxon>
        <taxon>Pseudomonadati</taxon>
        <taxon>Thermodesulfobacteriota</taxon>
        <taxon>Syntrophobacteria</taxon>
        <taxon>Syntrophobacterales</taxon>
        <taxon>Syntrophobacteraceae</taxon>
        <taxon>Syntrophobacter</taxon>
    </lineage>
</organism>
<feature type="transmembrane region" description="Helical" evidence="5">
    <location>
        <begin position="42"/>
        <end position="64"/>
    </location>
</feature>
<dbReference type="GO" id="GO:0016020">
    <property type="term" value="C:membrane"/>
    <property type="evidence" value="ECO:0007669"/>
    <property type="project" value="UniProtKB-SubCell"/>
</dbReference>
<evidence type="ECO:0000256" key="5">
    <source>
        <dbReference type="SAM" id="Phobius"/>
    </source>
</evidence>
<keyword evidence="4 5" id="KW-0472">Membrane</keyword>
<feature type="transmembrane region" description="Helical" evidence="5">
    <location>
        <begin position="253"/>
        <end position="274"/>
    </location>
</feature>
<comment type="subcellular location">
    <subcellularLocation>
        <location evidence="1">Membrane</location>
        <topology evidence="1">Multi-pass membrane protein</topology>
    </subcellularLocation>
</comment>
<feature type="transmembrane region" description="Helical" evidence="5">
    <location>
        <begin position="173"/>
        <end position="193"/>
    </location>
</feature>
<dbReference type="Proteomes" id="UP000001784">
    <property type="component" value="Chromosome"/>
</dbReference>
<feature type="transmembrane region" description="Helical" evidence="5">
    <location>
        <begin position="134"/>
        <end position="152"/>
    </location>
</feature>
<accession>A0LIB9</accession>
<dbReference type="InterPro" id="IPR038770">
    <property type="entry name" value="Na+/solute_symporter_sf"/>
</dbReference>
<dbReference type="InterPro" id="IPR002657">
    <property type="entry name" value="BilAc:Na_symport/Acr3"/>
</dbReference>
<feature type="transmembrane region" description="Helical" evidence="5">
    <location>
        <begin position="226"/>
        <end position="247"/>
    </location>
</feature>
<dbReference type="PANTHER" id="PTHR10361:SF28">
    <property type="entry name" value="P3 PROTEIN-RELATED"/>
    <property type="match status" value="1"/>
</dbReference>
<dbReference type="PANTHER" id="PTHR10361">
    <property type="entry name" value="SODIUM-BILE ACID COTRANSPORTER"/>
    <property type="match status" value="1"/>
</dbReference>
<proteinExistence type="predicted"/>
<dbReference type="RefSeq" id="WP_011698342.1">
    <property type="nucleotide sequence ID" value="NC_008554.1"/>
</dbReference>
<evidence type="ECO:0000256" key="3">
    <source>
        <dbReference type="ARBA" id="ARBA00022989"/>
    </source>
</evidence>
<dbReference type="Gene3D" id="1.20.1530.20">
    <property type="match status" value="1"/>
</dbReference>
<evidence type="ECO:0000313" key="6">
    <source>
        <dbReference type="EMBL" id="ABK17171.1"/>
    </source>
</evidence>
<dbReference type="AlphaFoldDB" id="A0LIB9"/>
<dbReference type="EMBL" id="CP000478">
    <property type="protein sequence ID" value="ABK17171.1"/>
    <property type="molecule type" value="Genomic_DNA"/>
</dbReference>
<name>A0LIB9_SYNFM</name>
<dbReference type="HOGENOM" id="CLU_071291_0_0_7"/>
<dbReference type="STRING" id="335543.Sfum_1482"/>
<reference evidence="6 7" key="1">
    <citation type="submission" date="2006-10" db="EMBL/GenBank/DDBJ databases">
        <title>Complete sequence of Syntrophobacter fumaroxidans MPOB.</title>
        <authorList>
            <consortium name="US DOE Joint Genome Institute"/>
            <person name="Copeland A."/>
            <person name="Lucas S."/>
            <person name="Lapidus A."/>
            <person name="Barry K."/>
            <person name="Detter J.C."/>
            <person name="Glavina del Rio T."/>
            <person name="Hammon N."/>
            <person name="Israni S."/>
            <person name="Pitluck S."/>
            <person name="Goltsman E.G."/>
            <person name="Martinez M."/>
            <person name="Schmutz J."/>
            <person name="Larimer F."/>
            <person name="Land M."/>
            <person name="Hauser L."/>
            <person name="Kyrpides N."/>
            <person name="Kim E."/>
            <person name="Boone D.R."/>
            <person name="Brockman F."/>
            <person name="Culley D."/>
            <person name="Ferry J."/>
            <person name="Gunsalus R."/>
            <person name="McInerney M.J."/>
            <person name="Morrison M."/>
            <person name="Plugge C."/>
            <person name="Rohlin L."/>
            <person name="Scholten J."/>
            <person name="Sieber J."/>
            <person name="Stams A.J.M."/>
            <person name="Worm P."/>
            <person name="Henstra A.M."/>
            <person name="Richardson P."/>
        </authorList>
    </citation>
    <scope>NUCLEOTIDE SEQUENCE [LARGE SCALE GENOMIC DNA]</scope>
    <source>
        <strain evidence="7">DSM 10017 / MPOB</strain>
    </source>
</reference>
<evidence type="ECO:0000256" key="2">
    <source>
        <dbReference type="ARBA" id="ARBA00022692"/>
    </source>
</evidence>
<keyword evidence="2 5" id="KW-0812">Transmembrane</keyword>
<feature type="transmembrane region" description="Helical" evidence="5">
    <location>
        <begin position="199"/>
        <end position="217"/>
    </location>
</feature>